<feature type="compositionally biased region" description="Polar residues" evidence="2">
    <location>
        <begin position="1"/>
        <end position="13"/>
    </location>
</feature>
<feature type="compositionally biased region" description="Basic and acidic residues" evidence="2">
    <location>
        <begin position="367"/>
        <end position="382"/>
    </location>
</feature>
<keyword evidence="1" id="KW-0479">Metal-binding</keyword>
<keyword evidence="1" id="KW-0863">Zinc-finger</keyword>
<evidence type="ECO:0000313" key="5">
    <source>
        <dbReference type="Proteomes" id="UP001497516"/>
    </source>
</evidence>
<feature type="compositionally biased region" description="Basic residues" evidence="2">
    <location>
        <begin position="527"/>
        <end position="536"/>
    </location>
</feature>
<dbReference type="AlphaFoldDB" id="A0AAV2EEJ6"/>
<dbReference type="Proteomes" id="UP001497516">
    <property type="component" value="Chromosome 4"/>
</dbReference>
<dbReference type="InterPro" id="IPR025836">
    <property type="entry name" value="Zn_knuckle_CX2CX4HX4C"/>
</dbReference>
<proteinExistence type="predicted"/>
<evidence type="ECO:0000313" key="4">
    <source>
        <dbReference type="EMBL" id="CAL1383990.1"/>
    </source>
</evidence>
<feature type="region of interest" description="Disordered" evidence="2">
    <location>
        <begin position="292"/>
        <end position="596"/>
    </location>
</feature>
<feature type="compositionally biased region" description="Pro residues" evidence="2">
    <location>
        <begin position="22"/>
        <end position="35"/>
    </location>
</feature>
<dbReference type="Pfam" id="PF14111">
    <property type="entry name" value="DUF4283"/>
    <property type="match status" value="1"/>
</dbReference>
<sequence>MLSFPPNSVSSPAATLALTGRPPDPLSVQPSPPSPSIQGASPPAQQSYKSALAGAPTPSSPKGNQWVFIGEHDLEAGSFQGEPELKVSAQLKERLCIPWKRTLVVRLLGRSVSYQYLCSQLRWKWRPSGTMDVMDLNNSTFLVNFNNEHDYLHALTGGPWVILDHYLIVHQWSPNFRTSEKIHRSVVAWVQLPELPVHFYHREVLFALGNLLGRTVKLDYHTEHLERGKFARIDVELDMSKPLQTRIRLDGFWQQVVYENLPEVCFECGRIGHSEQACPKNLHVPATVLPSSTSVQLSSPENSPTEPPTGYGPWMQVVRKSRNHTRKASVNQATTPASTTGKGDGLGKSATKASQNKMNGKGNGVEPRTRKGKEEQKGEEIKGNNSLNKGKAALDNGSVVKETKKPSHSQVWRVVGPSPSETKDGLSADAMVMDQQVISEEHGNQPKRTLNEGPAQEPQSAPISVNPSNAHSCSSQPTEVPIESVSVRRHYSKWPRRTKSSQMNKNSTQLRVMKKGQGPTSASSHGIRTKQKKKVSLPRQAVEELVSQTKKLSAEEGKDGRTEKDDDLMTETATNLADNQMETPVANSTPIPEGTC</sequence>
<keyword evidence="1" id="KW-0862">Zinc</keyword>
<feature type="domain" description="CCHC-type" evidence="3">
    <location>
        <begin position="265"/>
        <end position="280"/>
    </location>
</feature>
<organism evidence="4 5">
    <name type="scientific">Linum trigynum</name>
    <dbReference type="NCBI Taxonomy" id="586398"/>
    <lineage>
        <taxon>Eukaryota</taxon>
        <taxon>Viridiplantae</taxon>
        <taxon>Streptophyta</taxon>
        <taxon>Embryophyta</taxon>
        <taxon>Tracheophyta</taxon>
        <taxon>Spermatophyta</taxon>
        <taxon>Magnoliopsida</taxon>
        <taxon>eudicotyledons</taxon>
        <taxon>Gunneridae</taxon>
        <taxon>Pentapetalae</taxon>
        <taxon>rosids</taxon>
        <taxon>fabids</taxon>
        <taxon>Malpighiales</taxon>
        <taxon>Linaceae</taxon>
        <taxon>Linum</taxon>
    </lineage>
</organism>
<feature type="compositionally biased region" description="Polar residues" evidence="2">
    <location>
        <begin position="457"/>
        <end position="478"/>
    </location>
</feature>
<name>A0AAV2EEJ6_9ROSI</name>
<keyword evidence="5" id="KW-1185">Reference proteome</keyword>
<protein>
    <recommendedName>
        <fullName evidence="3">CCHC-type domain-containing protein</fullName>
    </recommendedName>
</protein>
<dbReference type="PROSITE" id="PS50158">
    <property type="entry name" value="ZF_CCHC"/>
    <property type="match status" value="1"/>
</dbReference>
<dbReference type="PANTHER" id="PTHR31286">
    <property type="entry name" value="GLYCINE-RICH CELL WALL STRUCTURAL PROTEIN 1.8-LIKE"/>
    <property type="match status" value="1"/>
</dbReference>
<feature type="compositionally biased region" description="Polar residues" evidence="2">
    <location>
        <begin position="500"/>
        <end position="510"/>
    </location>
</feature>
<feature type="compositionally biased region" description="Basic and acidic residues" evidence="2">
    <location>
        <begin position="552"/>
        <end position="564"/>
    </location>
</feature>
<feature type="region of interest" description="Disordered" evidence="2">
    <location>
        <begin position="1"/>
        <end position="61"/>
    </location>
</feature>
<reference evidence="4 5" key="1">
    <citation type="submission" date="2024-04" db="EMBL/GenBank/DDBJ databases">
        <authorList>
            <person name="Fracassetti M."/>
        </authorList>
    </citation>
    <scope>NUCLEOTIDE SEQUENCE [LARGE SCALE GENOMIC DNA]</scope>
</reference>
<dbReference type="PANTHER" id="PTHR31286:SF99">
    <property type="entry name" value="DUF4283 DOMAIN-CONTAINING PROTEIN"/>
    <property type="match status" value="1"/>
</dbReference>
<dbReference type="GO" id="GO:0003676">
    <property type="term" value="F:nucleic acid binding"/>
    <property type="evidence" value="ECO:0007669"/>
    <property type="project" value="InterPro"/>
</dbReference>
<dbReference type="Pfam" id="PF14392">
    <property type="entry name" value="zf-CCHC_4"/>
    <property type="match status" value="1"/>
</dbReference>
<accession>A0AAV2EEJ6</accession>
<feature type="compositionally biased region" description="Polar residues" evidence="2">
    <location>
        <begin position="571"/>
        <end position="590"/>
    </location>
</feature>
<feature type="compositionally biased region" description="Low complexity" evidence="2">
    <location>
        <begin position="36"/>
        <end position="47"/>
    </location>
</feature>
<dbReference type="GO" id="GO:0008270">
    <property type="term" value="F:zinc ion binding"/>
    <property type="evidence" value="ECO:0007669"/>
    <property type="project" value="UniProtKB-KW"/>
</dbReference>
<feature type="compositionally biased region" description="Polar residues" evidence="2">
    <location>
        <begin position="328"/>
        <end position="341"/>
    </location>
</feature>
<evidence type="ECO:0000256" key="2">
    <source>
        <dbReference type="SAM" id="MobiDB-lite"/>
    </source>
</evidence>
<dbReference type="InterPro" id="IPR025558">
    <property type="entry name" value="DUF4283"/>
</dbReference>
<dbReference type="InterPro" id="IPR040256">
    <property type="entry name" value="At4g02000-like"/>
</dbReference>
<evidence type="ECO:0000259" key="3">
    <source>
        <dbReference type="PROSITE" id="PS50158"/>
    </source>
</evidence>
<feature type="compositionally biased region" description="Basic residues" evidence="2">
    <location>
        <begin position="487"/>
        <end position="499"/>
    </location>
</feature>
<gene>
    <name evidence="4" type="ORF">LTRI10_LOCUS25227</name>
</gene>
<dbReference type="InterPro" id="IPR001878">
    <property type="entry name" value="Znf_CCHC"/>
</dbReference>
<evidence type="ECO:0000256" key="1">
    <source>
        <dbReference type="PROSITE-ProRule" id="PRU00047"/>
    </source>
</evidence>
<dbReference type="EMBL" id="OZ034817">
    <property type="protein sequence ID" value="CAL1383990.1"/>
    <property type="molecule type" value="Genomic_DNA"/>
</dbReference>